<evidence type="ECO:0000256" key="2">
    <source>
        <dbReference type="ARBA" id="ARBA00022737"/>
    </source>
</evidence>
<evidence type="ECO:0000313" key="6">
    <source>
        <dbReference type="EMBL" id="ANN76009.1"/>
    </source>
</evidence>
<feature type="active site" description="Glycyl thioester intermediate" evidence="4">
    <location>
        <position position="444"/>
    </location>
</feature>
<dbReference type="GO" id="GO:0016567">
    <property type="term" value="P:protein ubiquitination"/>
    <property type="evidence" value="ECO:0007669"/>
    <property type="project" value="InterPro"/>
</dbReference>
<name>A0A193G9Q9_9BORD</name>
<evidence type="ECO:0000256" key="1">
    <source>
        <dbReference type="ARBA" id="ARBA00022614"/>
    </source>
</evidence>
<keyword evidence="4" id="KW-0808">Transferase</keyword>
<gene>
    <name evidence="6" type="ORF">BAU07_01715</name>
</gene>
<proteinExistence type="inferred from homology"/>
<comment type="PTM">
    <text evidence="4">Ubiquitinated in the presence of host E1 ubiquitin-activating enzyme, E2 ubiquitin-conjugating enzyme and ubiquitin.</text>
</comment>
<keyword evidence="7" id="KW-1185">Reference proteome</keyword>
<keyword evidence="4" id="KW-1035">Host cytoplasm</keyword>
<evidence type="ECO:0000256" key="4">
    <source>
        <dbReference type="PROSITE-ProRule" id="PRU01398"/>
    </source>
</evidence>
<evidence type="ECO:0000259" key="5">
    <source>
        <dbReference type="PROSITE" id="PS52053"/>
    </source>
</evidence>
<keyword evidence="3 4" id="KW-0833">Ubl conjugation pathway</keyword>
<dbReference type="PANTHER" id="PTHR47114">
    <property type="match status" value="1"/>
</dbReference>
<keyword evidence="2" id="KW-0677">Repeat</keyword>
<reference evidence="6 7" key="1">
    <citation type="submission" date="2016-06" db="EMBL/GenBank/DDBJ databases">
        <title>Complete genome sequences of Bordetella bronchialis and Bordetella flabilis.</title>
        <authorList>
            <person name="LiPuma J.J."/>
            <person name="Spilker T."/>
        </authorList>
    </citation>
    <scope>NUCLEOTIDE SEQUENCE [LARGE SCALE GENOMIC DNA]</scope>
    <source>
        <strain evidence="6 7">AU10664</strain>
    </source>
</reference>
<dbReference type="InterPro" id="IPR051071">
    <property type="entry name" value="LRR-bact_E3_ubiq_ligases"/>
</dbReference>
<keyword evidence="4" id="KW-0832">Ubl conjugation</keyword>
<keyword evidence="4" id="KW-0964">Secreted</keyword>
<dbReference type="InterPro" id="IPR029487">
    <property type="entry name" value="NEL_dom"/>
</dbReference>
<dbReference type="AlphaFoldDB" id="A0A193G9Q9"/>
<accession>A0A193G9Q9</accession>
<organism evidence="6 7">
    <name type="scientific">Bordetella flabilis</name>
    <dbReference type="NCBI Taxonomy" id="463014"/>
    <lineage>
        <taxon>Bacteria</taxon>
        <taxon>Pseudomonadati</taxon>
        <taxon>Pseudomonadota</taxon>
        <taxon>Betaproteobacteria</taxon>
        <taxon>Burkholderiales</taxon>
        <taxon>Alcaligenaceae</taxon>
        <taxon>Bordetella</taxon>
    </lineage>
</organism>
<protein>
    <recommendedName>
        <fullName evidence="5">NEL domain-containing protein</fullName>
    </recommendedName>
</protein>
<feature type="domain" description="NEL" evidence="5">
    <location>
        <begin position="354"/>
        <end position="657"/>
    </location>
</feature>
<dbReference type="Proteomes" id="UP000091926">
    <property type="component" value="Chromosome"/>
</dbReference>
<dbReference type="GO" id="GO:0004842">
    <property type="term" value="F:ubiquitin-protein transferase activity"/>
    <property type="evidence" value="ECO:0007669"/>
    <property type="project" value="UniProtKB-UniRule"/>
</dbReference>
<dbReference type="GO" id="GO:0005576">
    <property type="term" value="C:extracellular region"/>
    <property type="evidence" value="ECO:0007669"/>
    <property type="project" value="UniProtKB-UniRule"/>
</dbReference>
<dbReference type="Pfam" id="PF14496">
    <property type="entry name" value="NEL"/>
    <property type="match status" value="1"/>
</dbReference>
<dbReference type="PANTHER" id="PTHR47114:SF2">
    <property type="entry name" value="OLIGODENDROCYTE-MYELIN GLYCOPROTEIN"/>
    <property type="match status" value="1"/>
</dbReference>
<dbReference type="Gene3D" id="1.20.58.360">
    <property type="entry name" value="Shigella T3SS effector IpaH defines"/>
    <property type="match status" value="1"/>
</dbReference>
<sequence>MITISGPAGGIALIPGAHNADTAEDAIEVVCGVAFRMKESWPYAQARFARAMEVLHATDIGATLCHAIAALDIPDAERPSVFFHDYDDFCDETASEYKHRYCSDTTVIPFCVLRRGTIGADGQPGVFDASDIDQVDQIVQLFRDLVDFHAARTGSLPGAAASGLARFSPFALREQLGHPLDEWEVDMRAYIHADPGAFDPRQEVYDRTAAYVRAGNYEAPLDLNCLELKECPPLRKVAALTKVILSNNWLVAFPPRDALPEAIVLVDLGNNPLQAGAASYGPHLRLVTVGGRGCDAAALRAAMPAHVRLSVVEQLDDVQRSIETARILRDFVSLADDIVPVEDMERAGLTHEAMGAIYPDDMLTQAVKAWIPAPNESWAQLQKQDLLAALAFRSMLRRLGAIADKDGPAFRAEIAALIDKMQQPGNKAFQARCVEIARNGAETCADRVVMTLNDLYTASLNADAEAGLYDHNIRGLLDLAESMLNREVLSEFIVARMPELRKREEEVDEIDAFVHLQKRLYGEIKLPIIRADTAFQHPALLSDEDVDLARVQLRARQQTGFVDFLTTWAPMTSVIGRLAPGRLREAQRRRARIHTDRGLLYRALERLLNRKGTLFVHDKASDLSVFKVPYRIFWTRYERLIDKRLRDSELAHRRNAGPMDTDIVLQLGAVVADEVQRSTMRPVVRRFLAAHGIAPQPRQTH</sequence>
<comment type="similarity">
    <text evidence="4">Belongs to the LRR-containing bacterial E3 ligase family.</text>
</comment>
<evidence type="ECO:0000313" key="7">
    <source>
        <dbReference type="Proteomes" id="UP000091926"/>
    </source>
</evidence>
<evidence type="ECO:0000256" key="3">
    <source>
        <dbReference type="ARBA" id="ARBA00022786"/>
    </source>
</evidence>
<keyword evidence="1" id="KW-0433">Leucine-rich repeat</keyword>
<dbReference type="EMBL" id="CP016172">
    <property type="protein sequence ID" value="ANN76009.1"/>
    <property type="molecule type" value="Genomic_DNA"/>
</dbReference>
<dbReference type="RefSeq" id="WP_066653265.1">
    <property type="nucleotide sequence ID" value="NZ_CBCSCL010000025.1"/>
</dbReference>
<dbReference type="KEGG" id="bfz:BAU07_01715"/>
<dbReference type="PROSITE" id="PS52053">
    <property type="entry name" value="NEL"/>
    <property type="match status" value="1"/>
</dbReference>